<protein>
    <recommendedName>
        <fullName evidence="10">Flagellar protein FliL</fullName>
    </recommendedName>
</protein>
<dbReference type="GO" id="GO:0009425">
    <property type="term" value="C:bacterial-type flagellum basal body"/>
    <property type="evidence" value="ECO:0007669"/>
    <property type="project" value="InterPro"/>
</dbReference>
<evidence type="ECO:0000313" key="11">
    <source>
        <dbReference type="EMBL" id="KHM53118.1"/>
    </source>
</evidence>
<keyword evidence="9 10" id="KW-0472">Membrane</keyword>
<evidence type="ECO:0000256" key="5">
    <source>
        <dbReference type="ARBA" id="ARBA00022500"/>
    </source>
</evidence>
<evidence type="ECO:0000256" key="4">
    <source>
        <dbReference type="ARBA" id="ARBA00022475"/>
    </source>
</evidence>
<comment type="caution">
    <text evidence="11">The sequence shown here is derived from an EMBL/GenBank/DDBJ whole genome shotgun (WGS) entry which is preliminary data.</text>
</comment>
<dbReference type="GO" id="GO:0006935">
    <property type="term" value="P:chemotaxis"/>
    <property type="evidence" value="ECO:0007669"/>
    <property type="project" value="UniProtKB-KW"/>
</dbReference>
<evidence type="ECO:0000256" key="3">
    <source>
        <dbReference type="ARBA" id="ARBA00008281"/>
    </source>
</evidence>
<dbReference type="PANTHER" id="PTHR35091:SF2">
    <property type="entry name" value="FLAGELLAR PROTEIN FLIL"/>
    <property type="match status" value="1"/>
</dbReference>
<dbReference type="Proteomes" id="UP000030993">
    <property type="component" value="Unassembled WGS sequence"/>
</dbReference>
<comment type="similarity">
    <text evidence="3 10">Belongs to the FliL family.</text>
</comment>
<dbReference type="Pfam" id="PF03748">
    <property type="entry name" value="FliL"/>
    <property type="match status" value="1"/>
</dbReference>
<proteinExistence type="inferred from homology"/>
<sequence length="172" mass="18620">MADEEKIEEPAPEAGGKSKKFPIIIVVVLILFGLILAGGISFFITTQVMSNGSNVAGGEVKNHDPGVFVKLGDPKEGMIVNVGGIKASRFLKVGVVMELNPEKEEVVKEGKLVPMAETKIMDSTLQILRTVKIEELDANKQDDLKAKIKSEVNKALGEGSVYDVYITSFMLQ</sequence>
<evidence type="ECO:0000256" key="8">
    <source>
        <dbReference type="ARBA" id="ARBA00022989"/>
    </source>
</evidence>
<dbReference type="STRING" id="82374.NZ47_00760"/>
<dbReference type="RefSeq" id="WP_027397513.1">
    <property type="nucleotide sequence ID" value="NZ_CAMKSO010000261.1"/>
</dbReference>
<keyword evidence="7 10" id="KW-0283">Flagellar rotation</keyword>
<evidence type="ECO:0000313" key="12">
    <source>
        <dbReference type="Proteomes" id="UP000030993"/>
    </source>
</evidence>
<feature type="transmembrane region" description="Helical" evidence="10">
    <location>
        <begin position="21"/>
        <end position="44"/>
    </location>
</feature>
<evidence type="ECO:0000256" key="10">
    <source>
        <dbReference type="RuleBase" id="RU364125"/>
    </source>
</evidence>
<keyword evidence="12" id="KW-1185">Reference proteome</keyword>
<keyword evidence="5 10" id="KW-0145">Chemotaxis</keyword>
<keyword evidence="6 10" id="KW-0812">Transmembrane</keyword>
<evidence type="ECO:0000256" key="2">
    <source>
        <dbReference type="ARBA" id="ARBA00004162"/>
    </source>
</evidence>
<accession>A0A0B2K2L2</accession>
<name>A0A0B2K2L2_9FIRM</name>
<keyword evidence="11" id="KW-0969">Cilium</keyword>
<reference evidence="11 12" key="1">
    <citation type="journal article" date="2013" name="PLoS ONE">
        <title>Identification and characterization of three novel lipases belonging to families II and V from Anaerovibrio lipolyticus 5ST.</title>
        <authorList>
            <person name="Prive F."/>
            <person name="Kaderbhai N.N."/>
            <person name="Girdwood S."/>
            <person name="Worgan H.J."/>
            <person name="Pinloche E."/>
            <person name="Scollan N.D."/>
            <person name="Huws S.A."/>
            <person name="Newbold C.J."/>
        </authorList>
    </citation>
    <scope>NUCLEOTIDE SEQUENCE [LARGE SCALE GENOMIC DNA]</scope>
    <source>
        <strain evidence="11 12">5S</strain>
    </source>
</reference>
<dbReference type="GO" id="GO:0005886">
    <property type="term" value="C:plasma membrane"/>
    <property type="evidence" value="ECO:0007669"/>
    <property type="project" value="UniProtKB-SubCell"/>
</dbReference>
<evidence type="ECO:0000256" key="1">
    <source>
        <dbReference type="ARBA" id="ARBA00002254"/>
    </source>
</evidence>
<evidence type="ECO:0000256" key="6">
    <source>
        <dbReference type="ARBA" id="ARBA00022692"/>
    </source>
</evidence>
<evidence type="ECO:0000256" key="9">
    <source>
        <dbReference type="ARBA" id="ARBA00023136"/>
    </source>
</evidence>
<dbReference type="GO" id="GO:0071978">
    <property type="term" value="P:bacterial-type flagellum-dependent swarming motility"/>
    <property type="evidence" value="ECO:0007669"/>
    <property type="project" value="TreeGrafter"/>
</dbReference>
<dbReference type="eggNOG" id="COG1580">
    <property type="taxonomic scope" value="Bacteria"/>
</dbReference>
<evidence type="ECO:0000256" key="7">
    <source>
        <dbReference type="ARBA" id="ARBA00022779"/>
    </source>
</evidence>
<organism evidence="11 12">
    <name type="scientific">Anaerovibrio lipolyticus</name>
    <dbReference type="NCBI Taxonomy" id="82374"/>
    <lineage>
        <taxon>Bacteria</taxon>
        <taxon>Bacillati</taxon>
        <taxon>Bacillota</taxon>
        <taxon>Negativicutes</taxon>
        <taxon>Selenomonadales</taxon>
        <taxon>Selenomonadaceae</taxon>
        <taxon>Anaerovibrio</taxon>
    </lineage>
</organism>
<comment type="subcellular location">
    <subcellularLocation>
        <location evidence="2">Cell membrane</location>
        <topology evidence="2">Single-pass membrane protein</topology>
    </subcellularLocation>
</comment>
<keyword evidence="11" id="KW-0282">Flagellum</keyword>
<keyword evidence="8 10" id="KW-1133">Transmembrane helix</keyword>
<comment type="function">
    <text evidence="1 10">Controls the rotational direction of flagella during chemotaxis.</text>
</comment>
<keyword evidence="4 10" id="KW-1003">Cell membrane</keyword>
<gene>
    <name evidence="11" type="ORF">NZ47_00760</name>
</gene>
<dbReference type="EMBL" id="JSCE01000011">
    <property type="protein sequence ID" value="KHM53118.1"/>
    <property type="molecule type" value="Genomic_DNA"/>
</dbReference>
<dbReference type="PANTHER" id="PTHR35091">
    <property type="entry name" value="FLAGELLAR PROTEIN FLIL"/>
    <property type="match status" value="1"/>
</dbReference>
<dbReference type="AlphaFoldDB" id="A0A0B2K2L2"/>
<keyword evidence="11" id="KW-0966">Cell projection</keyword>
<dbReference type="InterPro" id="IPR005503">
    <property type="entry name" value="FliL"/>
</dbReference>